<reference evidence="1" key="1">
    <citation type="submission" date="2023-08" db="EMBL/GenBank/DDBJ databases">
        <title>Reference Genome Resource for the Citrus Pathogen Phytophthora citrophthora.</title>
        <authorList>
            <person name="Moller H."/>
            <person name="Coetzee B."/>
            <person name="Rose L.J."/>
            <person name="Van Niekerk J.M."/>
        </authorList>
    </citation>
    <scope>NUCLEOTIDE SEQUENCE</scope>
    <source>
        <strain evidence="1">STE-U-9442</strain>
    </source>
</reference>
<gene>
    <name evidence="1" type="ORF">P3T76_009842</name>
</gene>
<evidence type="ECO:0000313" key="1">
    <source>
        <dbReference type="EMBL" id="KAK1937064.1"/>
    </source>
</evidence>
<dbReference type="Proteomes" id="UP001259832">
    <property type="component" value="Unassembled WGS sequence"/>
</dbReference>
<dbReference type="AlphaFoldDB" id="A0AAD9GEK3"/>
<accession>A0AAD9GEK3</accession>
<name>A0AAD9GEK3_9STRA</name>
<sequence>MLRSCTRITRCVQSSSGRSYSNQARDWLGIDAEYISMRGLSIAGRVLNGMPEFVRYSRSKPRVFVSGSSDEVRSSMYVLTQFPMETRVDLPEFVQGAERAAHTVLQRLYTQDKEETKTFLEQLATPESVKMLLHKPSAPVEGKNKKGQAALEQLNVNSTALAAVEYTRERVEDDVKGEWLTLRVQFDVTEHLLVSPEGGEGIEDRQAINTKFAWTFEADVTKPEELEWCIVAATPFEEKPAVLTSSTAQEKQDVSVPQ</sequence>
<organism evidence="1 2">
    <name type="scientific">Phytophthora citrophthora</name>
    <dbReference type="NCBI Taxonomy" id="4793"/>
    <lineage>
        <taxon>Eukaryota</taxon>
        <taxon>Sar</taxon>
        <taxon>Stramenopiles</taxon>
        <taxon>Oomycota</taxon>
        <taxon>Peronosporomycetes</taxon>
        <taxon>Peronosporales</taxon>
        <taxon>Peronosporaceae</taxon>
        <taxon>Phytophthora</taxon>
    </lineage>
</organism>
<keyword evidence="2" id="KW-1185">Reference proteome</keyword>
<evidence type="ECO:0008006" key="3">
    <source>
        <dbReference type="Google" id="ProtNLM"/>
    </source>
</evidence>
<dbReference type="EMBL" id="JASMQC010000020">
    <property type="protein sequence ID" value="KAK1937064.1"/>
    <property type="molecule type" value="Genomic_DNA"/>
</dbReference>
<comment type="caution">
    <text evidence="1">The sequence shown here is derived from an EMBL/GenBank/DDBJ whole genome shotgun (WGS) entry which is preliminary data.</text>
</comment>
<protein>
    <recommendedName>
        <fullName evidence="3">Tim44-like domain-containing protein</fullName>
    </recommendedName>
</protein>
<proteinExistence type="predicted"/>
<evidence type="ECO:0000313" key="2">
    <source>
        <dbReference type="Proteomes" id="UP001259832"/>
    </source>
</evidence>